<gene>
    <name evidence="2" type="ORF">K0U00_37015</name>
</gene>
<feature type="transmembrane region" description="Helical" evidence="1">
    <location>
        <begin position="160"/>
        <end position="181"/>
    </location>
</feature>
<organism evidence="2 3">
    <name type="scientific">Paenibacillus sepulcri</name>
    <dbReference type="NCBI Taxonomy" id="359917"/>
    <lineage>
        <taxon>Bacteria</taxon>
        <taxon>Bacillati</taxon>
        <taxon>Bacillota</taxon>
        <taxon>Bacilli</taxon>
        <taxon>Bacillales</taxon>
        <taxon>Paenibacillaceae</taxon>
        <taxon>Paenibacillus</taxon>
    </lineage>
</organism>
<keyword evidence="2" id="KW-0547">Nucleotide-binding</keyword>
<reference evidence="2 3" key="1">
    <citation type="submission" date="2021-07" db="EMBL/GenBank/DDBJ databases">
        <title>Paenibacillus radiodurans sp. nov., isolated from the southeastern edge of Tengger Desert.</title>
        <authorList>
            <person name="Zhang G."/>
        </authorList>
    </citation>
    <scope>NUCLEOTIDE SEQUENCE [LARGE SCALE GENOMIC DNA]</scope>
    <source>
        <strain evidence="2 3">CCM 7311</strain>
    </source>
</reference>
<dbReference type="Proteomes" id="UP001519887">
    <property type="component" value="Unassembled WGS sequence"/>
</dbReference>
<feature type="transmembrane region" description="Helical" evidence="1">
    <location>
        <begin position="74"/>
        <end position="92"/>
    </location>
</feature>
<evidence type="ECO:0000313" key="3">
    <source>
        <dbReference type="Proteomes" id="UP001519887"/>
    </source>
</evidence>
<keyword evidence="1" id="KW-0812">Transmembrane</keyword>
<dbReference type="GO" id="GO:0005524">
    <property type="term" value="F:ATP binding"/>
    <property type="evidence" value="ECO:0007669"/>
    <property type="project" value="UniProtKB-KW"/>
</dbReference>
<proteinExistence type="predicted"/>
<feature type="non-terminal residue" evidence="2">
    <location>
        <position position="277"/>
    </location>
</feature>
<protein>
    <submittedName>
        <fullName evidence="2">ATP-binding protein</fullName>
    </submittedName>
</protein>
<keyword evidence="3" id="KW-1185">Reference proteome</keyword>
<sequence>MLFVWIALWTTSALLMATNRKSVAVRWLSLVAFCGGTGALASNFDGWILAWLESGLISNDREKLLRILQRGCSWISYYVLPYAFLCFASAYHVGAIPFSYARKLPIAALLFPVGMLAVPVTSNTPVHFGLLAIWAIPYLILGAVLLLMKRDRHPADRRAHAVMMAAVLPAVLIALFMNYLLPLFGVYGMWRYNVWPIAFAFVVFIIALFNFGFLGVQLLIERKRLDFSLRAITSGTAMLNHAIKNDIGKIKLFSDKIARAAEPDQELRDDIRVIGSA</sequence>
<feature type="transmembrane region" description="Helical" evidence="1">
    <location>
        <begin position="193"/>
        <end position="220"/>
    </location>
</feature>
<accession>A0ABS7CFG7</accession>
<comment type="caution">
    <text evidence="2">The sequence shown here is derived from an EMBL/GenBank/DDBJ whole genome shotgun (WGS) entry which is preliminary data.</text>
</comment>
<evidence type="ECO:0000256" key="1">
    <source>
        <dbReference type="SAM" id="Phobius"/>
    </source>
</evidence>
<keyword evidence="2" id="KW-0067">ATP-binding</keyword>
<evidence type="ECO:0000313" key="2">
    <source>
        <dbReference type="EMBL" id="MBW7459675.1"/>
    </source>
</evidence>
<keyword evidence="1" id="KW-0472">Membrane</keyword>
<name>A0ABS7CFG7_9BACL</name>
<feature type="transmembrane region" description="Helical" evidence="1">
    <location>
        <begin position="128"/>
        <end position="148"/>
    </location>
</feature>
<feature type="transmembrane region" description="Helical" evidence="1">
    <location>
        <begin position="104"/>
        <end position="122"/>
    </location>
</feature>
<dbReference type="EMBL" id="JAHZIK010001767">
    <property type="protein sequence ID" value="MBW7459675.1"/>
    <property type="molecule type" value="Genomic_DNA"/>
</dbReference>
<keyword evidence="1" id="KW-1133">Transmembrane helix</keyword>